<dbReference type="InterPro" id="IPR001387">
    <property type="entry name" value="Cro/C1-type_HTH"/>
</dbReference>
<dbReference type="PANTHER" id="PTHR34475:SF1">
    <property type="entry name" value="CYTOSKELETON PROTEIN RODZ"/>
    <property type="match status" value="1"/>
</dbReference>
<proteinExistence type="predicted"/>
<protein>
    <submittedName>
        <fullName evidence="3">DUF4115 domain-containing protein</fullName>
    </submittedName>
</protein>
<feature type="region of interest" description="Disordered" evidence="1">
    <location>
        <begin position="151"/>
        <end position="183"/>
    </location>
</feature>
<organism evidence="3 4">
    <name type="scientific">Gimibacter soli</name>
    <dbReference type="NCBI Taxonomy" id="3024400"/>
    <lineage>
        <taxon>Bacteria</taxon>
        <taxon>Pseudomonadati</taxon>
        <taxon>Pseudomonadota</taxon>
        <taxon>Alphaproteobacteria</taxon>
        <taxon>Kordiimonadales</taxon>
        <taxon>Temperatibacteraceae</taxon>
        <taxon>Gimibacter</taxon>
    </lineage>
</organism>
<dbReference type="Pfam" id="PF13464">
    <property type="entry name" value="RodZ_C"/>
    <property type="match status" value="1"/>
</dbReference>
<dbReference type="PANTHER" id="PTHR34475">
    <property type="match status" value="1"/>
</dbReference>
<dbReference type="RefSeq" id="WP_289503869.1">
    <property type="nucleotide sequence ID" value="NZ_CP116805.1"/>
</dbReference>
<feature type="compositionally biased region" description="Low complexity" evidence="1">
    <location>
        <begin position="154"/>
        <end position="179"/>
    </location>
</feature>
<accession>A0AAF0BM68</accession>
<reference evidence="3" key="1">
    <citation type="submission" date="2023-01" db="EMBL/GenBank/DDBJ databases">
        <title>The genome sequence of Kordiimonadaceae bacterium 6D33.</title>
        <authorList>
            <person name="Liu Y."/>
        </authorList>
    </citation>
    <scope>NUCLEOTIDE SEQUENCE</scope>
    <source>
        <strain evidence="3">6D33</strain>
    </source>
</reference>
<dbReference type="EMBL" id="CP116805">
    <property type="protein sequence ID" value="WCL54150.1"/>
    <property type="molecule type" value="Genomic_DNA"/>
</dbReference>
<dbReference type="InterPro" id="IPR010982">
    <property type="entry name" value="Lambda_DNA-bd_dom_sf"/>
</dbReference>
<dbReference type="InterPro" id="IPR050400">
    <property type="entry name" value="Bact_Cytoskel_RodZ"/>
</dbReference>
<dbReference type="InterPro" id="IPR025194">
    <property type="entry name" value="RodZ-like_C"/>
</dbReference>
<sequence>MNDEKMTVGTKLKMAREARSRSLDEMACELCLRRNFLEAIERDDISALPEPTFAAGFVRSYAKALGLDGAAMAADFRTEHGLSVAQPIVIPPQMAAPKRALPRWFSSTAGLALALGAWFTVSSGLATYQTAEVLPHDREAIERAELDEVKSRLAETSPETAAADSAPATGAETAPATEGQSAPVMETPAPLEQYADARPFFARRTPPTSIFPAAVASEGPASTLSPNALMISATEDSWVRLEGVDGSEVWSGVLKEGETFRPAVSGGAIFLTTSNAGGVSISFQNQALGPLGERGEIIAGLRLDASRVPATQG</sequence>
<name>A0AAF0BM68_9PROT</name>
<dbReference type="GO" id="GO:0003677">
    <property type="term" value="F:DNA binding"/>
    <property type="evidence" value="ECO:0007669"/>
    <property type="project" value="InterPro"/>
</dbReference>
<evidence type="ECO:0000259" key="2">
    <source>
        <dbReference type="Pfam" id="PF13464"/>
    </source>
</evidence>
<evidence type="ECO:0000313" key="4">
    <source>
        <dbReference type="Proteomes" id="UP001217500"/>
    </source>
</evidence>
<feature type="domain" description="Cytoskeleton protein RodZ-like C-terminal" evidence="2">
    <location>
        <begin position="231"/>
        <end position="296"/>
    </location>
</feature>
<dbReference type="KEGG" id="gso:PH603_00065"/>
<dbReference type="Pfam" id="PF13413">
    <property type="entry name" value="HTH_25"/>
    <property type="match status" value="1"/>
</dbReference>
<keyword evidence="4" id="KW-1185">Reference proteome</keyword>
<dbReference type="Proteomes" id="UP001217500">
    <property type="component" value="Chromosome"/>
</dbReference>
<dbReference type="Gene3D" id="1.10.260.40">
    <property type="entry name" value="lambda repressor-like DNA-binding domains"/>
    <property type="match status" value="1"/>
</dbReference>
<dbReference type="AlphaFoldDB" id="A0AAF0BM68"/>
<evidence type="ECO:0000256" key="1">
    <source>
        <dbReference type="SAM" id="MobiDB-lite"/>
    </source>
</evidence>
<gene>
    <name evidence="3" type="ORF">PH603_00065</name>
</gene>
<evidence type="ECO:0000313" key="3">
    <source>
        <dbReference type="EMBL" id="WCL54150.1"/>
    </source>
</evidence>
<dbReference type="CDD" id="cd00093">
    <property type="entry name" value="HTH_XRE"/>
    <property type="match status" value="1"/>
</dbReference>